<name>F4W594_ACREC</name>
<accession>F4W594</accession>
<sequence length="127" mass="14114">MRGAKTFKSFGARWGTGDPGGGRDLQLPPPNNKRGGGRGVPPQRPNRTGNASHRPESFLTKPQAGKNVDQPKPTGQRGSQKLPKQDTRQYYSTDPRYVTIQNMVRDKNLQRMTRTVALTDAVGFPRR</sequence>
<evidence type="ECO:0000313" key="2">
    <source>
        <dbReference type="EMBL" id="EGI70630.1"/>
    </source>
</evidence>
<protein>
    <submittedName>
        <fullName evidence="2">Uncharacterized protein</fullName>
    </submittedName>
</protein>
<reference evidence="2" key="1">
    <citation type="submission" date="2011-02" db="EMBL/GenBank/DDBJ databases">
        <title>The genome of the leaf-cutting ant Acromyrmex echinatior suggests key adaptations to social evolution and fungus farming.</title>
        <authorList>
            <person name="Nygaard S."/>
            <person name="Zhang G."/>
        </authorList>
    </citation>
    <scope>NUCLEOTIDE SEQUENCE</scope>
</reference>
<evidence type="ECO:0000256" key="1">
    <source>
        <dbReference type="SAM" id="MobiDB-lite"/>
    </source>
</evidence>
<organism evidence="3">
    <name type="scientific">Acromyrmex echinatior</name>
    <name type="common">Panamanian leafcutter ant</name>
    <name type="synonym">Acromyrmex octospinosus echinatior</name>
    <dbReference type="NCBI Taxonomy" id="103372"/>
    <lineage>
        <taxon>Eukaryota</taxon>
        <taxon>Metazoa</taxon>
        <taxon>Ecdysozoa</taxon>
        <taxon>Arthropoda</taxon>
        <taxon>Hexapoda</taxon>
        <taxon>Insecta</taxon>
        <taxon>Pterygota</taxon>
        <taxon>Neoptera</taxon>
        <taxon>Endopterygota</taxon>
        <taxon>Hymenoptera</taxon>
        <taxon>Apocrita</taxon>
        <taxon>Aculeata</taxon>
        <taxon>Formicoidea</taxon>
        <taxon>Formicidae</taxon>
        <taxon>Myrmicinae</taxon>
        <taxon>Acromyrmex</taxon>
    </lineage>
</organism>
<dbReference type="AlphaFoldDB" id="F4W594"/>
<feature type="region of interest" description="Disordered" evidence="1">
    <location>
        <begin position="1"/>
        <end position="94"/>
    </location>
</feature>
<dbReference type="EMBL" id="GL887640">
    <property type="protein sequence ID" value="EGI70630.1"/>
    <property type="molecule type" value="Genomic_DNA"/>
</dbReference>
<dbReference type="InParanoid" id="F4W594"/>
<evidence type="ECO:0000313" key="3">
    <source>
        <dbReference type="Proteomes" id="UP000007755"/>
    </source>
</evidence>
<proteinExistence type="predicted"/>
<keyword evidence="3" id="KW-1185">Reference proteome</keyword>
<dbReference type="Proteomes" id="UP000007755">
    <property type="component" value="Unassembled WGS sequence"/>
</dbReference>
<gene>
    <name evidence="2" type="ORF">G5I_00589</name>
</gene>